<accession>A0A381C7Z1</accession>
<feature type="transmembrane region" description="Helical" evidence="1">
    <location>
        <begin position="178"/>
        <end position="196"/>
    </location>
</feature>
<feature type="transmembrane region" description="Helical" evidence="1">
    <location>
        <begin position="252"/>
        <end position="270"/>
    </location>
</feature>
<feature type="transmembrane region" description="Helical" evidence="1">
    <location>
        <begin position="153"/>
        <end position="172"/>
    </location>
</feature>
<dbReference type="EMBL" id="UIGI01000001">
    <property type="protein sequence ID" value="SUW64025.1"/>
    <property type="molecule type" value="Genomic_DNA"/>
</dbReference>
<feature type="transmembrane region" description="Helical" evidence="1">
    <location>
        <begin position="80"/>
        <end position="100"/>
    </location>
</feature>
<feature type="transmembrane region" description="Helical" evidence="1">
    <location>
        <begin position="52"/>
        <end position="68"/>
    </location>
</feature>
<keyword evidence="1" id="KW-0812">Transmembrane</keyword>
<name>A0A381C7Z1_9ENTR</name>
<dbReference type="Proteomes" id="UP000255528">
    <property type="component" value="Unassembled WGS sequence"/>
</dbReference>
<protein>
    <submittedName>
        <fullName evidence="2">Uncharacterized protein</fullName>
    </submittedName>
</protein>
<keyword evidence="1" id="KW-1133">Transmembrane helix</keyword>
<dbReference type="AlphaFoldDB" id="A0A381C7Z1"/>
<organism evidence="2 3">
    <name type="scientific">Buttiauxella agrestis</name>
    <dbReference type="NCBI Taxonomy" id="82977"/>
    <lineage>
        <taxon>Bacteria</taxon>
        <taxon>Pseudomonadati</taxon>
        <taxon>Pseudomonadota</taxon>
        <taxon>Gammaproteobacteria</taxon>
        <taxon>Enterobacterales</taxon>
        <taxon>Enterobacteriaceae</taxon>
        <taxon>Buttiauxella</taxon>
    </lineage>
</organism>
<keyword evidence="1" id="KW-0472">Membrane</keyword>
<sequence length="490" mass="55323">MLSLGMALMSLYFLAVFQLFCIKKGENRISLVAVAVYFMAAIVAIFMDGYTFMMFATGANILLLYSFVTRPELRSSLIKIALPTHVVSFGVAYVLFSTYIGKSGFDAYEMDFFRGWGLDLSTLVIPTKGVLWLPDLLGLSVKRTDELYFGDESVWVTTFALPVLLLGLISWWRVKRQMSIATGILFVAILGFYMALGPSLKINSTKPVELQLSHPRHESALMQEEYAVIPTGNAWISENLPGFNVMRASYRWSVLGIFALWFLVMIQISRNNKKNSPLWVMALIALIMFNLPDLQKRWHEGRDYRSMFKQIDNDLVTALRQHVHPAEKVAFIPWGNDFMANYLAPAAGFRTFNIGGDKNLNAAQLSWPTEFLALGGSIDVTRAQAAIKLLTEGTADVLIIPYFNMQWAPQMWPCLEQTTAKLNSDQREIFMSFPEFICPDKRKLELQSVIHALREQPNVEVVDTALFATIRLRPELSGAENHPISPDTVN</sequence>
<evidence type="ECO:0000313" key="2">
    <source>
        <dbReference type="EMBL" id="SUW64025.1"/>
    </source>
</evidence>
<gene>
    <name evidence="2" type="ORF">NCTC12119_02524</name>
</gene>
<feature type="transmembrane region" description="Helical" evidence="1">
    <location>
        <begin position="6"/>
        <end position="22"/>
    </location>
</feature>
<reference evidence="2 3" key="1">
    <citation type="submission" date="2018-06" db="EMBL/GenBank/DDBJ databases">
        <authorList>
            <consortium name="Pathogen Informatics"/>
            <person name="Doyle S."/>
        </authorList>
    </citation>
    <scope>NUCLEOTIDE SEQUENCE [LARGE SCALE GENOMIC DNA]</scope>
    <source>
        <strain evidence="2 3">NCTC12119</strain>
    </source>
</reference>
<feature type="transmembrane region" description="Helical" evidence="1">
    <location>
        <begin position="29"/>
        <end position="46"/>
    </location>
</feature>
<evidence type="ECO:0000256" key="1">
    <source>
        <dbReference type="SAM" id="Phobius"/>
    </source>
</evidence>
<proteinExistence type="predicted"/>
<feature type="transmembrane region" description="Helical" evidence="1">
    <location>
        <begin position="276"/>
        <end position="292"/>
    </location>
</feature>
<evidence type="ECO:0000313" key="3">
    <source>
        <dbReference type="Proteomes" id="UP000255528"/>
    </source>
</evidence>